<name>A0A4Q8D0Q5_9GAMM</name>
<evidence type="ECO:0000256" key="5">
    <source>
        <dbReference type="SAM" id="MobiDB-lite"/>
    </source>
</evidence>
<dbReference type="Pfam" id="PF24961">
    <property type="entry name" value="NfeD_membrane"/>
    <property type="match status" value="1"/>
</dbReference>
<feature type="transmembrane region" description="Helical" evidence="6">
    <location>
        <begin position="298"/>
        <end position="317"/>
    </location>
</feature>
<dbReference type="PANTHER" id="PTHR33507">
    <property type="entry name" value="INNER MEMBRANE PROTEIN YBBJ"/>
    <property type="match status" value="1"/>
</dbReference>
<feature type="domain" description="NfeD1b N-terminal" evidence="10">
    <location>
        <begin position="23"/>
        <end position="179"/>
    </location>
</feature>
<feature type="transmembrane region" description="Helical" evidence="6">
    <location>
        <begin position="250"/>
        <end position="268"/>
    </location>
</feature>
<feature type="domain" description="NfeD integral membrane" evidence="9">
    <location>
        <begin position="229"/>
        <end position="342"/>
    </location>
</feature>
<evidence type="ECO:0000259" key="10">
    <source>
        <dbReference type="Pfam" id="PF25145"/>
    </source>
</evidence>
<dbReference type="Pfam" id="PF25145">
    <property type="entry name" value="NfeD1b_N"/>
    <property type="match status" value="1"/>
</dbReference>
<evidence type="ECO:0000256" key="6">
    <source>
        <dbReference type="SAM" id="Phobius"/>
    </source>
</evidence>
<protein>
    <submittedName>
        <fullName evidence="11">Nodulation efficiency protein NfeD</fullName>
    </submittedName>
</protein>
<comment type="caution">
    <text evidence="11">The sequence shown here is derived from an EMBL/GenBank/DDBJ whole genome shotgun (WGS) entry which is preliminary data.</text>
</comment>
<dbReference type="Gene3D" id="3.90.226.10">
    <property type="entry name" value="2-enoyl-CoA Hydratase, Chain A, domain 1"/>
    <property type="match status" value="1"/>
</dbReference>
<evidence type="ECO:0000256" key="2">
    <source>
        <dbReference type="ARBA" id="ARBA00022692"/>
    </source>
</evidence>
<dbReference type="Pfam" id="PF01957">
    <property type="entry name" value="NfeD"/>
    <property type="match status" value="1"/>
</dbReference>
<feature type="transmembrane region" description="Helical" evidence="6">
    <location>
        <begin position="221"/>
        <end position="243"/>
    </location>
</feature>
<reference evidence="11 12" key="1">
    <citation type="submission" date="2019-02" db="EMBL/GenBank/DDBJ databases">
        <title>Genomic Encyclopedia of Type Strains, Phase IV (KMG-IV): sequencing the most valuable type-strain genomes for metagenomic binning, comparative biology and taxonomic classification.</title>
        <authorList>
            <person name="Goeker M."/>
        </authorList>
    </citation>
    <scope>NUCLEOTIDE SEQUENCE [LARGE SCALE GENOMIC DNA]</scope>
    <source>
        <strain evidence="11 12">DSM 21056</strain>
    </source>
</reference>
<keyword evidence="12" id="KW-1185">Reference proteome</keyword>
<dbReference type="SUPFAM" id="SSF141322">
    <property type="entry name" value="NfeD domain-like"/>
    <property type="match status" value="1"/>
</dbReference>
<evidence type="ECO:0000256" key="4">
    <source>
        <dbReference type="ARBA" id="ARBA00023136"/>
    </source>
</evidence>
<keyword evidence="7" id="KW-0732">Signal</keyword>
<evidence type="ECO:0000256" key="3">
    <source>
        <dbReference type="ARBA" id="ARBA00022989"/>
    </source>
</evidence>
<evidence type="ECO:0000313" key="11">
    <source>
        <dbReference type="EMBL" id="RZU98888.1"/>
    </source>
</evidence>
<feature type="chain" id="PRO_5020591649" evidence="7">
    <location>
        <begin position="20"/>
        <end position="423"/>
    </location>
</feature>
<dbReference type="InterPro" id="IPR052165">
    <property type="entry name" value="Membrane_assoc_protease"/>
</dbReference>
<accession>A0A4Q8D0Q5</accession>
<evidence type="ECO:0000259" key="9">
    <source>
        <dbReference type="Pfam" id="PF24961"/>
    </source>
</evidence>
<dbReference type="GO" id="GO:0016020">
    <property type="term" value="C:membrane"/>
    <property type="evidence" value="ECO:0007669"/>
    <property type="project" value="UniProtKB-SubCell"/>
</dbReference>
<proteinExistence type="predicted"/>
<evidence type="ECO:0000256" key="7">
    <source>
        <dbReference type="SAM" id="SignalP"/>
    </source>
</evidence>
<dbReference type="EMBL" id="SHLI01000001">
    <property type="protein sequence ID" value="RZU98888.1"/>
    <property type="molecule type" value="Genomic_DNA"/>
</dbReference>
<keyword evidence="3 6" id="KW-1133">Transmembrane helix</keyword>
<organism evidence="11 12">
    <name type="scientific">Spiribacter vilamensis</name>
    <dbReference type="NCBI Taxonomy" id="531306"/>
    <lineage>
        <taxon>Bacteria</taxon>
        <taxon>Pseudomonadati</taxon>
        <taxon>Pseudomonadota</taxon>
        <taxon>Gammaproteobacteria</taxon>
        <taxon>Chromatiales</taxon>
        <taxon>Ectothiorhodospiraceae</taxon>
        <taxon>Spiribacter</taxon>
    </lineage>
</organism>
<dbReference type="Proteomes" id="UP000292298">
    <property type="component" value="Unassembled WGS sequence"/>
</dbReference>
<comment type="subcellular location">
    <subcellularLocation>
        <location evidence="1">Membrane</location>
        <topology evidence="1">Multi-pass membrane protein</topology>
    </subcellularLocation>
</comment>
<keyword evidence="4 6" id="KW-0472">Membrane</keyword>
<feature type="region of interest" description="Disordered" evidence="5">
    <location>
        <begin position="120"/>
        <end position="141"/>
    </location>
</feature>
<dbReference type="InterPro" id="IPR012340">
    <property type="entry name" value="NA-bd_OB-fold"/>
</dbReference>
<dbReference type="InterPro" id="IPR056739">
    <property type="entry name" value="NfeD_membrane"/>
</dbReference>
<evidence type="ECO:0000313" key="12">
    <source>
        <dbReference type="Proteomes" id="UP000292298"/>
    </source>
</evidence>
<gene>
    <name evidence="11" type="ORF">EV698_1152</name>
</gene>
<keyword evidence="2 6" id="KW-0812">Transmembrane</keyword>
<evidence type="ECO:0000259" key="8">
    <source>
        <dbReference type="Pfam" id="PF01957"/>
    </source>
</evidence>
<feature type="transmembrane region" description="Helical" evidence="6">
    <location>
        <begin position="274"/>
        <end position="291"/>
    </location>
</feature>
<dbReference type="SUPFAM" id="SSF52096">
    <property type="entry name" value="ClpP/crotonase"/>
    <property type="match status" value="1"/>
</dbReference>
<feature type="transmembrane region" description="Helical" evidence="6">
    <location>
        <begin position="329"/>
        <end position="350"/>
    </location>
</feature>
<dbReference type="PANTHER" id="PTHR33507:SF4">
    <property type="entry name" value="NODULATION COMPETITIVENESS PROTEIN NFED"/>
    <property type="match status" value="1"/>
</dbReference>
<dbReference type="AlphaFoldDB" id="A0A4Q8D0Q5"/>
<feature type="domain" description="NfeD-like C-terminal" evidence="8">
    <location>
        <begin position="364"/>
        <end position="415"/>
    </location>
</feature>
<dbReference type="Gene3D" id="2.40.50.140">
    <property type="entry name" value="Nucleic acid-binding proteins"/>
    <property type="match status" value="1"/>
</dbReference>
<sequence length="423" mass="43801">MMRALLLILLALFAATASAESIHRLTIDGTIGPATASYVIDGLETAEAESASAVVLSIDTPGGLDTAMRDIVQAILDSSIPVLGYVSSSGARAASAGTYILYATHWAAMAPGTNLGAATPVRIGGSSDSGDETDSEPSTMERKRVNDAVAYIRSLAELRGRNAEWAERAVRESVSLSAEAALADNVIDQVASDLRAVLDAAPVESDGLAVEDRPPGWSDEFLAAITNPNITYILLLVGLYGLIFELANPGAIVPGVIGGTSLLLALFAIQVLPVNYAGLALIALGVVFMVGEALMPSFGALGVGGVLVFGLGSVLLFDTQGPGFELSLLLVAGVSAASFVIFAGTGWLAIRAFRRRGVAGTAHMQGAVGEVIATDPHLRVRVEGERWRAVCTQTLQTGDRIRVTNINGLTVTVEPTGSKGEES</sequence>
<evidence type="ECO:0000256" key="1">
    <source>
        <dbReference type="ARBA" id="ARBA00004141"/>
    </source>
</evidence>
<dbReference type="InterPro" id="IPR056738">
    <property type="entry name" value="NfeD1b_N"/>
</dbReference>
<dbReference type="InterPro" id="IPR002810">
    <property type="entry name" value="NfeD-like_C"/>
</dbReference>
<feature type="signal peptide" evidence="7">
    <location>
        <begin position="1"/>
        <end position="19"/>
    </location>
</feature>
<dbReference type="InterPro" id="IPR029045">
    <property type="entry name" value="ClpP/crotonase-like_dom_sf"/>
</dbReference>
<dbReference type="CDD" id="cd07020">
    <property type="entry name" value="Clp_protease_NfeD_1"/>
    <property type="match status" value="1"/>
</dbReference>